<comment type="subunit">
    <text evidence="7">Homodimer.</text>
</comment>
<name>A0A7D9CZT7_DEKBR</name>
<dbReference type="GO" id="GO:0005737">
    <property type="term" value="C:cytoplasm"/>
    <property type="evidence" value="ECO:0007669"/>
    <property type="project" value="UniProtKB-SubCell"/>
</dbReference>
<comment type="catalytic activity">
    <reaction evidence="1">
        <text>AMP + diphosphate = 5-phospho-alpha-D-ribose 1-diphosphate + adenine</text>
        <dbReference type="Rhea" id="RHEA:16609"/>
        <dbReference type="ChEBI" id="CHEBI:16708"/>
        <dbReference type="ChEBI" id="CHEBI:33019"/>
        <dbReference type="ChEBI" id="CHEBI:58017"/>
        <dbReference type="ChEBI" id="CHEBI:456215"/>
        <dbReference type="EC" id="2.4.2.7"/>
    </reaction>
</comment>
<dbReference type="EMBL" id="CABFWN010000006">
    <property type="protein sequence ID" value="VUG19857.1"/>
    <property type="molecule type" value="Genomic_DNA"/>
</dbReference>
<comment type="cofactor">
    <cofactor evidence="2">
        <name>Mg(2+)</name>
        <dbReference type="ChEBI" id="CHEBI:18420"/>
    </cofactor>
</comment>
<dbReference type="InterPro" id="IPR000836">
    <property type="entry name" value="PRTase_dom"/>
</dbReference>
<dbReference type="InterPro" id="IPR050054">
    <property type="entry name" value="UPRTase/APRTase"/>
</dbReference>
<evidence type="ECO:0000256" key="3">
    <source>
        <dbReference type="ARBA" id="ARBA00003968"/>
    </source>
</evidence>
<dbReference type="GO" id="GO:0006168">
    <property type="term" value="P:adenine salvage"/>
    <property type="evidence" value="ECO:0007669"/>
    <property type="project" value="InterPro"/>
</dbReference>
<dbReference type="GO" id="GO:0044209">
    <property type="term" value="P:AMP salvage"/>
    <property type="evidence" value="ECO:0007669"/>
    <property type="project" value="UniProtKB-UniPathway"/>
</dbReference>
<dbReference type="NCBIfam" id="NF002636">
    <property type="entry name" value="PRK02304.1-5"/>
    <property type="match status" value="1"/>
</dbReference>
<reference evidence="16 17" key="1">
    <citation type="submission" date="2019-07" db="EMBL/GenBank/DDBJ databases">
        <authorList>
            <person name="Friedrich A."/>
            <person name="Schacherer J."/>
        </authorList>
    </citation>
    <scope>NUCLEOTIDE SEQUENCE [LARGE SCALE GENOMIC DNA]</scope>
</reference>
<dbReference type="OrthoDB" id="363185at2759"/>
<gene>
    <name evidence="16" type="primary">APT1</name>
    <name evidence="15" type="ORF">BRETT_005001</name>
    <name evidence="16" type="ORF">DEBR0S6_01530G</name>
</gene>
<dbReference type="GO" id="GO:0003999">
    <property type="term" value="F:adenine phosphoribosyltransferase activity"/>
    <property type="evidence" value="ECO:0007669"/>
    <property type="project" value="UniProtKB-EC"/>
</dbReference>
<dbReference type="InterPro" id="IPR029057">
    <property type="entry name" value="PRTase-like"/>
</dbReference>
<dbReference type="CDD" id="cd06223">
    <property type="entry name" value="PRTases_typeI"/>
    <property type="match status" value="1"/>
</dbReference>
<dbReference type="Proteomes" id="UP000663131">
    <property type="component" value="Chromosome 7"/>
</dbReference>
<organism evidence="16 17">
    <name type="scientific">Dekkera bruxellensis</name>
    <name type="common">Brettanomyces custersii</name>
    <dbReference type="NCBI Taxonomy" id="5007"/>
    <lineage>
        <taxon>Eukaryota</taxon>
        <taxon>Fungi</taxon>
        <taxon>Dikarya</taxon>
        <taxon>Ascomycota</taxon>
        <taxon>Saccharomycotina</taxon>
        <taxon>Pichiomycetes</taxon>
        <taxon>Pichiales</taxon>
        <taxon>Pichiaceae</taxon>
        <taxon>Brettanomyces</taxon>
    </lineage>
</organism>
<keyword evidence="13" id="KW-0660">Purine salvage</keyword>
<dbReference type="GeneID" id="64576924"/>
<keyword evidence="10" id="KW-0963">Cytoplasm</keyword>
<evidence type="ECO:0000256" key="2">
    <source>
        <dbReference type="ARBA" id="ARBA00001946"/>
    </source>
</evidence>
<dbReference type="Proteomes" id="UP000478008">
    <property type="component" value="Unassembled WGS sequence"/>
</dbReference>
<dbReference type="OMA" id="ITHFVYH"/>
<feature type="domain" description="Phosphoribosyltransferase" evidence="14">
    <location>
        <begin position="58"/>
        <end position="169"/>
    </location>
</feature>
<comment type="function">
    <text evidence="3">Catalyzes a salvage reaction resulting in the formation of AMP, that is energically less costly than de novo synthesis.</text>
</comment>
<evidence type="ECO:0000313" key="17">
    <source>
        <dbReference type="Proteomes" id="UP000478008"/>
    </source>
</evidence>
<evidence type="ECO:0000256" key="5">
    <source>
        <dbReference type="ARBA" id="ARBA00004659"/>
    </source>
</evidence>
<dbReference type="InterPro" id="IPR005764">
    <property type="entry name" value="Ade_phspho_trans"/>
</dbReference>
<evidence type="ECO:0000256" key="8">
    <source>
        <dbReference type="ARBA" id="ARBA00011893"/>
    </source>
</evidence>
<comment type="pathway">
    <text evidence="5">Purine metabolism; AMP biosynthesis via salvage pathway; AMP from adenine: step 1/1.</text>
</comment>
<dbReference type="EMBL" id="CP063135">
    <property type="protein sequence ID" value="QOU20346.1"/>
    <property type="molecule type" value="Genomic_DNA"/>
</dbReference>
<evidence type="ECO:0000256" key="13">
    <source>
        <dbReference type="ARBA" id="ARBA00022726"/>
    </source>
</evidence>
<evidence type="ECO:0000256" key="9">
    <source>
        <dbReference type="ARBA" id="ARBA00017366"/>
    </source>
</evidence>
<keyword evidence="12 15" id="KW-0808">Transferase</keyword>
<accession>A0A7D9CZT7</accession>
<evidence type="ECO:0000256" key="7">
    <source>
        <dbReference type="ARBA" id="ARBA00011738"/>
    </source>
</evidence>
<evidence type="ECO:0000259" key="14">
    <source>
        <dbReference type="Pfam" id="PF00156"/>
    </source>
</evidence>
<evidence type="ECO:0000313" key="15">
    <source>
        <dbReference type="EMBL" id="QOU20346.1"/>
    </source>
</evidence>
<protein>
    <recommendedName>
        <fullName evidence="9">Adenine phosphoribosyltransferase</fullName>
        <ecNumber evidence="8">2.4.2.7</ecNumber>
    </recommendedName>
</protein>
<dbReference type="KEGG" id="bbrx:BRETT_005001"/>
<dbReference type="SUPFAM" id="SSF53271">
    <property type="entry name" value="PRTase-like"/>
    <property type="match status" value="1"/>
</dbReference>
<dbReference type="HAMAP" id="MF_00004">
    <property type="entry name" value="Aden_phosphoribosyltr"/>
    <property type="match status" value="1"/>
</dbReference>
<dbReference type="NCBIfam" id="TIGR01090">
    <property type="entry name" value="apt"/>
    <property type="match status" value="1"/>
</dbReference>
<dbReference type="EC" id="2.4.2.7" evidence="8"/>
<dbReference type="UniPathway" id="UPA00588">
    <property type="reaction ID" value="UER00646"/>
</dbReference>
<evidence type="ECO:0000256" key="12">
    <source>
        <dbReference type="ARBA" id="ARBA00022679"/>
    </source>
</evidence>
<dbReference type="RefSeq" id="XP_041136839.1">
    <property type="nucleotide sequence ID" value="XM_041283487.1"/>
</dbReference>
<dbReference type="PANTHER" id="PTHR32315:SF3">
    <property type="entry name" value="ADENINE PHOSPHORIBOSYLTRANSFERASE"/>
    <property type="match status" value="1"/>
</dbReference>
<keyword evidence="11 15" id="KW-0328">Glycosyltransferase</keyword>
<dbReference type="Gene3D" id="3.40.50.2020">
    <property type="match status" value="1"/>
</dbReference>
<proteinExistence type="inferred from homology"/>
<evidence type="ECO:0000256" key="4">
    <source>
        <dbReference type="ARBA" id="ARBA00004496"/>
    </source>
</evidence>
<dbReference type="GO" id="GO:0006166">
    <property type="term" value="P:purine ribonucleoside salvage"/>
    <property type="evidence" value="ECO:0007669"/>
    <property type="project" value="UniProtKB-KW"/>
</dbReference>
<comment type="subcellular location">
    <subcellularLocation>
        <location evidence="4">Cytoplasm</location>
    </subcellularLocation>
</comment>
<dbReference type="FunFam" id="3.40.50.2020:FF:000004">
    <property type="entry name" value="Adenine phosphoribosyltransferase"/>
    <property type="match status" value="1"/>
</dbReference>
<evidence type="ECO:0000313" key="16">
    <source>
        <dbReference type="EMBL" id="VUG19857.1"/>
    </source>
</evidence>
<dbReference type="PANTHER" id="PTHR32315">
    <property type="entry name" value="ADENINE PHOSPHORIBOSYLTRANSFERASE"/>
    <property type="match status" value="1"/>
</dbReference>
<evidence type="ECO:0000256" key="6">
    <source>
        <dbReference type="ARBA" id="ARBA00008391"/>
    </source>
</evidence>
<dbReference type="Pfam" id="PF00156">
    <property type="entry name" value="Pribosyltran"/>
    <property type="match status" value="1"/>
</dbReference>
<dbReference type="AlphaFoldDB" id="A0A7D9CZT7"/>
<comment type="similarity">
    <text evidence="6">Belongs to the purine/pyrimidine phosphoribosyltransferase family.</text>
</comment>
<sequence length="206" mass="22807">MSDPTLSPEASKKINEISQELKTALHQYPNFPKDGILFVDFLPIFRIPNLFNKLVLAFKTYVDEKFKGETIDYVVGLESRGFLFGPTLALALNAGFVPVRKRGKLPGEVYEAKYTKEYGDDYFEIQKEAIPEGSTVLIVDDILATGGSAEAAGKLVLDCDATLLGFLFVMELDFLKGRNRLQADSFTLLCGQPKSLGSVHETNSQE</sequence>
<evidence type="ECO:0000256" key="10">
    <source>
        <dbReference type="ARBA" id="ARBA00022490"/>
    </source>
</evidence>
<keyword evidence="17" id="KW-1185">Reference proteome</keyword>
<reference evidence="15" key="3">
    <citation type="journal article" name="BMC Genomics">
        <title>New genome assemblies reveal patterns of domestication and adaptation across Brettanomyces (Dekkera) species.</title>
        <authorList>
            <person name="Roach M.J."/>
            <person name="Borneman A.R."/>
        </authorList>
    </citation>
    <scope>NUCLEOTIDE SEQUENCE</scope>
    <source>
        <strain evidence="15">UCD 2041</strain>
    </source>
</reference>
<dbReference type="GO" id="GO:0002055">
    <property type="term" value="F:adenine binding"/>
    <property type="evidence" value="ECO:0007669"/>
    <property type="project" value="TreeGrafter"/>
</dbReference>
<evidence type="ECO:0000256" key="11">
    <source>
        <dbReference type="ARBA" id="ARBA00022676"/>
    </source>
</evidence>
<dbReference type="GO" id="GO:0016208">
    <property type="term" value="F:AMP binding"/>
    <property type="evidence" value="ECO:0007669"/>
    <property type="project" value="TreeGrafter"/>
</dbReference>
<reference evidence="15" key="2">
    <citation type="submission" date="2020-10" db="EMBL/GenBank/DDBJ databases">
        <authorList>
            <person name="Palmer J.M."/>
        </authorList>
    </citation>
    <scope>NUCLEOTIDE SEQUENCE</scope>
    <source>
        <strain evidence="15">UCD 2041</strain>
    </source>
</reference>
<evidence type="ECO:0000256" key="1">
    <source>
        <dbReference type="ARBA" id="ARBA00000868"/>
    </source>
</evidence>